<evidence type="ECO:0000313" key="3">
    <source>
        <dbReference type="Proteomes" id="UP000309673"/>
    </source>
</evidence>
<dbReference type="InterPro" id="IPR043129">
    <property type="entry name" value="ATPase_NBD"/>
</dbReference>
<dbReference type="RefSeq" id="WP_136777292.1">
    <property type="nucleotide sequence ID" value="NZ_SUPK01000003.1"/>
</dbReference>
<dbReference type="PANTHER" id="PTHR43190:SF3">
    <property type="entry name" value="N-ACETYL-D-GLUCOSAMINE KINASE"/>
    <property type="match status" value="1"/>
</dbReference>
<dbReference type="EMBL" id="SUPK01000003">
    <property type="protein sequence ID" value="TJY42873.1"/>
    <property type="molecule type" value="Genomic_DNA"/>
</dbReference>
<dbReference type="InterPro" id="IPR002731">
    <property type="entry name" value="ATPase_BadF"/>
</dbReference>
<reference evidence="2 3" key="1">
    <citation type="submission" date="2019-04" db="EMBL/GenBank/DDBJ databases">
        <title>Cohnella sp. nov., isolated from soil.</title>
        <authorList>
            <person name="Kim W."/>
        </authorList>
    </citation>
    <scope>NUCLEOTIDE SEQUENCE [LARGE SCALE GENOMIC DNA]</scope>
    <source>
        <strain evidence="2 3">CAU 1483</strain>
    </source>
</reference>
<protein>
    <submittedName>
        <fullName evidence="2">ATPase</fullName>
    </submittedName>
</protein>
<dbReference type="Proteomes" id="UP000309673">
    <property type="component" value="Unassembled WGS sequence"/>
</dbReference>
<gene>
    <name evidence="2" type="ORF">E5161_08535</name>
</gene>
<dbReference type="AlphaFoldDB" id="A0A4U0FD81"/>
<comment type="caution">
    <text evidence="2">The sequence shown here is derived from an EMBL/GenBank/DDBJ whole genome shotgun (WGS) entry which is preliminary data.</text>
</comment>
<name>A0A4U0FD81_9BACL</name>
<dbReference type="PANTHER" id="PTHR43190">
    <property type="entry name" value="N-ACETYL-D-GLUCOSAMINE KINASE"/>
    <property type="match status" value="1"/>
</dbReference>
<dbReference type="OrthoDB" id="9772633at2"/>
<proteinExistence type="predicted"/>
<feature type="domain" description="ATPase BadF/BadG/BcrA/BcrD type" evidence="1">
    <location>
        <begin position="6"/>
        <end position="302"/>
    </location>
</feature>
<dbReference type="SUPFAM" id="SSF53067">
    <property type="entry name" value="Actin-like ATPase domain"/>
    <property type="match status" value="2"/>
</dbReference>
<keyword evidence="3" id="KW-1185">Reference proteome</keyword>
<dbReference type="Pfam" id="PF01869">
    <property type="entry name" value="BcrAD_BadFG"/>
    <property type="match status" value="1"/>
</dbReference>
<dbReference type="InterPro" id="IPR052519">
    <property type="entry name" value="Euk-type_GlcNAc_Kinase"/>
</dbReference>
<organism evidence="2 3">
    <name type="scientific">Cohnella pontilimi</name>
    <dbReference type="NCBI Taxonomy" id="2564100"/>
    <lineage>
        <taxon>Bacteria</taxon>
        <taxon>Bacillati</taxon>
        <taxon>Bacillota</taxon>
        <taxon>Bacilli</taxon>
        <taxon>Bacillales</taxon>
        <taxon>Paenibacillaceae</taxon>
        <taxon>Cohnella</taxon>
    </lineage>
</organism>
<evidence type="ECO:0000313" key="2">
    <source>
        <dbReference type="EMBL" id="TJY42873.1"/>
    </source>
</evidence>
<dbReference type="Gene3D" id="3.30.420.40">
    <property type="match status" value="2"/>
</dbReference>
<sequence length="326" mass="35577">MRYIMGVDGGNSKTFTVITDEEGRLLGRGLAGIGNHQGPGIETALSNIMKSADMALEQAGLRYEDIAFVQYGLAGADRQRDFDILRPGLATLPFDNWDVVCDTYEGLRAGSPDNIGVVLVCGSGTNSAGRNRKGETVQTGGFGYLFGDRTGGGDLARETFSHAVRSWDLREIPSILQHKVAKFFGFADMDQVYDHFLDNDIYEVPRDLTILLHEAADEGDELAIQLLRRSGDELGRAANSVIRRLGGFPGEKIPIVMVGSVVQEGRNPHLLGALRDKIAEENESFEFIIPTMAPVYGSVLLAMDHLGIPATDRIMQQFGEYGSYKS</sequence>
<dbReference type="CDD" id="cd24007">
    <property type="entry name" value="ASKHA_NBD_eukNAGK-like"/>
    <property type="match status" value="1"/>
</dbReference>
<accession>A0A4U0FD81</accession>
<evidence type="ECO:0000259" key="1">
    <source>
        <dbReference type="Pfam" id="PF01869"/>
    </source>
</evidence>